<gene>
    <name evidence="3" type="ORF">CMUS01_12135</name>
</gene>
<feature type="transmembrane region" description="Helical" evidence="2">
    <location>
        <begin position="688"/>
        <end position="713"/>
    </location>
</feature>
<feature type="transmembrane region" description="Helical" evidence="2">
    <location>
        <begin position="214"/>
        <end position="236"/>
    </location>
</feature>
<proteinExistence type="predicted"/>
<comment type="caution">
    <text evidence="3">The sequence shown here is derived from an EMBL/GenBank/DDBJ whole genome shotgun (WGS) entry which is preliminary data.</text>
</comment>
<accession>A0A8H6JR27</accession>
<protein>
    <submittedName>
        <fullName evidence="3">Uncharacterized protein</fullName>
    </submittedName>
</protein>
<feature type="transmembrane region" description="Helical" evidence="2">
    <location>
        <begin position="95"/>
        <end position="121"/>
    </location>
</feature>
<keyword evidence="2" id="KW-1133">Transmembrane helix</keyword>
<feature type="transmembrane region" description="Helical" evidence="2">
    <location>
        <begin position="156"/>
        <end position="178"/>
    </location>
</feature>
<dbReference type="AlphaFoldDB" id="A0A8H6JR27"/>
<dbReference type="Proteomes" id="UP000639643">
    <property type="component" value="Unassembled WGS sequence"/>
</dbReference>
<dbReference type="EMBL" id="WIGM01000658">
    <property type="protein sequence ID" value="KAF6817245.1"/>
    <property type="molecule type" value="Genomic_DNA"/>
</dbReference>
<dbReference type="OrthoDB" id="5428040at2759"/>
<evidence type="ECO:0000313" key="3">
    <source>
        <dbReference type="EMBL" id="KAF6817245.1"/>
    </source>
</evidence>
<feature type="region of interest" description="Disordered" evidence="1">
    <location>
        <begin position="1"/>
        <end position="42"/>
    </location>
</feature>
<evidence type="ECO:0000256" key="2">
    <source>
        <dbReference type="SAM" id="Phobius"/>
    </source>
</evidence>
<reference evidence="3" key="1">
    <citation type="journal article" date="2020" name="Phytopathology">
        <title>Genome Sequence Resources of Colletotrichum truncatum, C. plurivorum, C. musicola, and C. sojae: Four Species Pathogenic to Soybean (Glycine max).</title>
        <authorList>
            <person name="Rogerio F."/>
            <person name="Boufleur T.R."/>
            <person name="Ciampi-Guillardi M."/>
            <person name="Sukno S.A."/>
            <person name="Thon M.R."/>
            <person name="Massola Junior N.S."/>
            <person name="Baroncelli R."/>
        </authorList>
    </citation>
    <scope>NUCLEOTIDE SEQUENCE</scope>
    <source>
        <strain evidence="3">LFN0074</strain>
    </source>
</reference>
<keyword evidence="4" id="KW-1185">Reference proteome</keyword>
<evidence type="ECO:0000313" key="4">
    <source>
        <dbReference type="Proteomes" id="UP000639643"/>
    </source>
</evidence>
<name>A0A8H6JR27_9PEZI</name>
<organism evidence="3 4">
    <name type="scientific">Colletotrichum musicola</name>
    <dbReference type="NCBI Taxonomy" id="2175873"/>
    <lineage>
        <taxon>Eukaryota</taxon>
        <taxon>Fungi</taxon>
        <taxon>Dikarya</taxon>
        <taxon>Ascomycota</taxon>
        <taxon>Pezizomycotina</taxon>
        <taxon>Sordariomycetes</taxon>
        <taxon>Hypocreomycetidae</taxon>
        <taxon>Glomerellales</taxon>
        <taxon>Glomerellaceae</taxon>
        <taxon>Colletotrichum</taxon>
        <taxon>Colletotrichum orchidearum species complex</taxon>
    </lineage>
</organism>
<keyword evidence="2" id="KW-0812">Transmembrane</keyword>
<keyword evidence="2" id="KW-0472">Membrane</keyword>
<feature type="region of interest" description="Disordered" evidence="1">
    <location>
        <begin position="65"/>
        <end position="87"/>
    </location>
</feature>
<evidence type="ECO:0000256" key="1">
    <source>
        <dbReference type="SAM" id="MobiDB-lite"/>
    </source>
</evidence>
<sequence>MQVLPPAQRLRGREFELSDYPTPERGTDRDRNDLSVPTVNQQHDYQRLSAQRDYGQIRAALTQPEPSAETSLLDENGSLKDKAGSSPTPARWKALGTLGLCILALWTVGALAALGLLTYIWQTSMRARDGEDTGHGLWHIIVRSNWTSITVTLSAAIIRICLLLQMGIFTGMIASLLIERTGIPLKSAPLISMLRAVFASPYQLISKTTLTTPFAIAITIAVLLTTASQFTSTLLLSDFAFANITTPKQTIEVFYGSSQAEDRTGTGTITGAALGTLRGSKIWNSQPDTYFRFAERRYGSSSDSDIGGIDDSGTTLRAILPFTSAMNRTSLRAYEGSAVVFDSRVVCIQPVVDEVNFAIVQDRTNRVDQFDELFVGGRFSLPSLPAEFTVGAKFARWPFNCVMPAPATTDTSYWQTSICFSLGGMSTRDSYFPGLPELRSLVLPMSRTSVFNMFNTTGRIDDWRRYLGEHGQRGGAANENWRIGQLAEKLNWTTSADGAWLHLRPPNGAINASVSISTCFTNLPGVIQTVSMSSTRSGLEPGLSWDKANGRYQTSATRNQYQNTQDNDFSPGSRGLLALHPRTSWEFEGGSKNKSSDLTSWMLFKSVADGLPYMNLNGALVNLEVLASGILLPGAYSPYTVHTPVAQGLQALFTVLRQMAYYEISSYFDMESPATFTMSNERLIPMRWIGFAIVAVIISVHFILLIVSTVFFLGFTKASWLRNVWVSLSQVVSPETEELISKSTDKEDKVVEKLIRDSTELNEGLKYRVKVKRSELSGRNELSSS</sequence>